<dbReference type="AlphaFoldDB" id="A0A176QFW0"/>
<comment type="caution">
    <text evidence="2">The sequence shown here is derived from an EMBL/GenBank/DDBJ whole genome shotgun (WGS) entry which is preliminary data.</text>
</comment>
<evidence type="ECO:0000259" key="1">
    <source>
        <dbReference type="PROSITE" id="PS51384"/>
    </source>
</evidence>
<dbReference type="EMBL" id="LQZG01000001">
    <property type="protein sequence ID" value="OAB88551.1"/>
    <property type="molecule type" value="Genomic_DNA"/>
</dbReference>
<dbReference type="Pfam" id="PF08021">
    <property type="entry name" value="FAD_binding_9"/>
    <property type="match status" value="1"/>
</dbReference>
<dbReference type="Gene3D" id="3.40.50.80">
    <property type="entry name" value="Nucleotide-binding domain of ferredoxin-NADP reductase (FNR) module"/>
    <property type="match status" value="1"/>
</dbReference>
<dbReference type="Pfam" id="PF04954">
    <property type="entry name" value="SIP"/>
    <property type="match status" value="1"/>
</dbReference>
<dbReference type="Gene3D" id="2.40.30.10">
    <property type="entry name" value="Translation factors"/>
    <property type="match status" value="1"/>
</dbReference>
<dbReference type="RefSeq" id="WP_068270581.1">
    <property type="nucleotide sequence ID" value="NZ_LQZG01000001.1"/>
</dbReference>
<dbReference type="STRING" id="262209.AWH69_01735"/>
<sequence>MPTHLTVTRTEDLTAHLRRVHFRSDDLSAFEGSVHTDRYVKLIFPRPGTTLPADFDMRAARASADPQDMPVVRTYTALEPDVAAGTLAIDFVVHGDEGVAGPWAARAEPGDTLLANGPGGAYAPDPDADWHLIAGDESAVPAISAALAALPDDATGECVVVVEGPDAPPHLEAPEHVRVTVVHRQGPGEPFAEAVRALPWREGRVQVFVHGEAHEVMHGIRPYLVREREVPRADLSISGYWRRGRTEEGFREWKSELAATEGCLPLRPEHPGTGPG</sequence>
<dbReference type="PANTHER" id="PTHR30157:SF0">
    <property type="entry name" value="NADPH-DEPENDENT FERRIC-CHELATE REDUCTASE"/>
    <property type="match status" value="1"/>
</dbReference>
<keyword evidence="3" id="KW-1185">Reference proteome</keyword>
<organism evidence="2 3">
    <name type="scientific">Janibacter melonis</name>
    <dbReference type="NCBI Taxonomy" id="262209"/>
    <lineage>
        <taxon>Bacteria</taxon>
        <taxon>Bacillati</taxon>
        <taxon>Actinomycetota</taxon>
        <taxon>Actinomycetes</taxon>
        <taxon>Micrococcales</taxon>
        <taxon>Intrasporangiaceae</taxon>
        <taxon>Janibacter</taxon>
    </lineage>
</organism>
<dbReference type="InterPro" id="IPR039261">
    <property type="entry name" value="FNR_nucleotide-bd"/>
</dbReference>
<dbReference type="CDD" id="cd06193">
    <property type="entry name" value="siderophore_interacting"/>
    <property type="match status" value="1"/>
</dbReference>
<protein>
    <submittedName>
        <fullName evidence="2">Siderophore utilization protein</fullName>
    </submittedName>
</protein>
<proteinExistence type="predicted"/>
<dbReference type="InterPro" id="IPR007037">
    <property type="entry name" value="SIP_rossman_dom"/>
</dbReference>
<dbReference type="InterPro" id="IPR017938">
    <property type="entry name" value="Riboflavin_synthase-like_b-brl"/>
</dbReference>
<feature type="domain" description="FAD-binding FR-type" evidence="1">
    <location>
        <begin position="1"/>
        <end position="125"/>
    </location>
</feature>
<evidence type="ECO:0000313" key="3">
    <source>
        <dbReference type="Proteomes" id="UP000076976"/>
    </source>
</evidence>
<dbReference type="GO" id="GO:0016491">
    <property type="term" value="F:oxidoreductase activity"/>
    <property type="evidence" value="ECO:0007669"/>
    <property type="project" value="InterPro"/>
</dbReference>
<reference evidence="2 3" key="1">
    <citation type="submission" date="2016-01" db="EMBL/GenBank/DDBJ databases">
        <title>Janibacter melonis strain CD11_4 genome sequencing and assembly.</title>
        <authorList>
            <person name="Nair G.R."/>
            <person name="Kaur G."/>
            <person name="Chander A.M."/>
            <person name="Mayilraj S."/>
        </authorList>
    </citation>
    <scope>NUCLEOTIDE SEQUENCE [LARGE SCALE GENOMIC DNA]</scope>
    <source>
        <strain evidence="2 3">CD11-4</strain>
    </source>
</reference>
<gene>
    <name evidence="2" type="ORF">AWH69_01735</name>
</gene>
<dbReference type="PANTHER" id="PTHR30157">
    <property type="entry name" value="FERRIC REDUCTASE, NADPH-DEPENDENT"/>
    <property type="match status" value="1"/>
</dbReference>
<dbReference type="Proteomes" id="UP000076976">
    <property type="component" value="Unassembled WGS sequence"/>
</dbReference>
<name>A0A176QFW0_9MICO</name>
<accession>A0A176QFW0</accession>
<dbReference type="InterPro" id="IPR017927">
    <property type="entry name" value="FAD-bd_FR_type"/>
</dbReference>
<dbReference type="PROSITE" id="PS51384">
    <property type="entry name" value="FAD_FR"/>
    <property type="match status" value="1"/>
</dbReference>
<dbReference type="SUPFAM" id="SSF63380">
    <property type="entry name" value="Riboflavin synthase domain-like"/>
    <property type="match status" value="1"/>
</dbReference>
<dbReference type="InterPro" id="IPR013113">
    <property type="entry name" value="SIP_FAD-bd"/>
</dbReference>
<evidence type="ECO:0000313" key="2">
    <source>
        <dbReference type="EMBL" id="OAB88551.1"/>
    </source>
</evidence>
<dbReference type="InterPro" id="IPR039374">
    <property type="entry name" value="SIP_fam"/>
</dbReference>